<dbReference type="Pfam" id="PF00085">
    <property type="entry name" value="Thioredoxin"/>
    <property type="match status" value="1"/>
</dbReference>
<reference evidence="7 8" key="1">
    <citation type="journal article" date="2023" name="Nat. Commun.">
        <title>Origin of minicircular mitochondrial genomes in red algae.</title>
        <authorList>
            <person name="Lee Y."/>
            <person name="Cho C.H."/>
            <person name="Lee Y.M."/>
            <person name="Park S.I."/>
            <person name="Yang J.H."/>
            <person name="West J.A."/>
            <person name="Bhattacharya D."/>
            <person name="Yoon H.S."/>
        </authorList>
    </citation>
    <scope>NUCLEOTIDE SEQUENCE [LARGE SCALE GENOMIC DNA]</scope>
    <source>
        <strain evidence="7 8">CCMP1338</strain>
        <tissue evidence="7">Whole cell</tissue>
    </source>
</reference>
<comment type="caution">
    <text evidence="7">The sequence shown here is derived from an EMBL/GenBank/DDBJ whole genome shotgun (WGS) entry which is preliminary data.</text>
</comment>
<accession>A0AAV8V3R7</accession>
<dbReference type="GO" id="GO:0015035">
    <property type="term" value="F:protein-disulfide reductase activity"/>
    <property type="evidence" value="ECO:0007669"/>
    <property type="project" value="InterPro"/>
</dbReference>
<dbReference type="NCBIfam" id="TIGR01068">
    <property type="entry name" value="thioredoxin"/>
    <property type="match status" value="1"/>
</dbReference>
<organism evidence="7 8">
    <name type="scientific">Rhodosorus marinus</name>
    <dbReference type="NCBI Taxonomy" id="101924"/>
    <lineage>
        <taxon>Eukaryota</taxon>
        <taxon>Rhodophyta</taxon>
        <taxon>Stylonematophyceae</taxon>
        <taxon>Stylonematales</taxon>
        <taxon>Stylonemataceae</taxon>
        <taxon>Rhodosorus</taxon>
    </lineage>
</organism>
<dbReference type="PRINTS" id="PR00421">
    <property type="entry name" value="THIOREDOXIN"/>
</dbReference>
<dbReference type="InterPro" id="IPR013766">
    <property type="entry name" value="Thioredoxin_domain"/>
</dbReference>
<name>A0AAV8V3R7_9RHOD</name>
<dbReference type="Proteomes" id="UP001157974">
    <property type="component" value="Unassembled WGS sequence"/>
</dbReference>
<feature type="domain" description="Thioredoxin" evidence="6">
    <location>
        <begin position="35"/>
        <end position="151"/>
    </location>
</feature>
<evidence type="ECO:0000256" key="4">
    <source>
        <dbReference type="ARBA" id="ARBA00023157"/>
    </source>
</evidence>
<keyword evidence="2" id="KW-0813">Transport</keyword>
<keyword evidence="3" id="KW-0249">Electron transport</keyword>
<dbReference type="FunFam" id="3.40.30.10:FF:000001">
    <property type="entry name" value="Thioredoxin"/>
    <property type="match status" value="1"/>
</dbReference>
<keyword evidence="4" id="KW-1015">Disulfide bond</keyword>
<evidence type="ECO:0000256" key="1">
    <source>
        <dbReference type="ARBA" id="ARBA00003318"/>
    </source>
</evidence>
<evidence type="ECO:0000256" key="2">
    <source>
        <dbReference type="ARBA" id="ARBA00022448"/>
    </source>
</evidence>
<dbReference type="InterPro" id="IPR036249">
    <property type="entry name" value="Thioredoxin-like_sf"/>
</dbReference>
<proteinExistence type="predicted"/>
<evidence type="ECO:0000259" key="6">
    <source>
        <dbReference type="PROSITE" id="PS51352"/>
    </source>
</evidence>
<dbReference type="Gene3D" id="3.40.30.10">
    <property type="entry name" value="Glutaredoxin"/>
    <property type="match status" value="1"/>
</dbReference>
<sequence>MGVSEGSRTCAGFIPAGSVVGEGRRRNGFVCSRRPSYQRTLPVRQAEIVESSDAVLDQQVSSSDTPVLVDFYAQWCGPCKLLNPILDWASEEYGSGLKILKIDADTNNKSVAKYNISALPTLILFKNGEMKSQIVGAVAKSRVSEFLKENI</sequence>
<dbReference type="InterPro" id="IPR017937">
    <property type="entry name" value="Thioredoxin_CS"/>
</dbReference>
<dbReference type="PROSITE" id="PS00194">
    <property type="entry name" value="THIOREDOXIN_1"/>
    <property type="match status" value="1"/>
</dbReference>
<evidence type="ECO:0000256" key="5">
    <source>
        <dbReference type="ARBA" id="ARBA00023284"/>
    </source>
</evidence>
<protein>
    <recommendedName>
        <fullName evidence="6">Thioredoxin domain-containing protein</fullName>
    </recommendedName>
</protein>
<evidence type="ECO:0000313" key="8">
    <source>
        <dbReference type="Proteomes" id="UP001157974"/>
    </source>
</evidence>
<comment type="function">
    <text evidence="1">Participates in various redox reactions through the reversible oxidation of its active center dithiol to a disulfide and catalyzes dithiol-disulfide exchange reactions.</text>
</comment>
<evidence type="ECO:0000313" key="7">
    <source>
        <dbReference type="EMBL" id="KAJ8907977.1"/>
    </source>
</evidence>
<dbReference type="CDD" id="cd02947">
    <property type="entry name" value="TRX_family"/>
    <property type="match status" value="1"/>
</dbReference>
<dbReference type="SUPFAM" id="SSF52833">
    <property type="entry name" value="Thioredoxin-like"/>
    <property type="match status" value="1"/>
</dbReference>
<dbReference type="InterPro" id="IPR005746">
    <property type="entry name" value="Thioredoxin"/>
</dbReference>
<dbReference type="AlphaFoldDB" id="A0AAV8V3R7"/>
<dbReference type="EMBL" id="JAMWBK010000002">
    <property type="protein sequence ID" value="KAJ8907977.1"/>
    <property type="molecule type" value="Genomic_DNA"/>
</dbReference>
<evidence type="ECO:0000256" key="3">
    <source>
        <dbReference type="ARBA" id="ARBA00022982"/>
    </source>
</evidence>
<dbReference type="GO" id="GO:0005737">
    <property type="term" value="C:cytoplasm"/>
    <property type="evidence" value="ECO:0007669"/>
    <property type="project" value="TreeGrafter"/>
</dbReference>
<dbReference type="PROSITE" id="PS51352">
    <property type="entry name" value="THIOREDOXIN_2"/>
    <property type="match status" value="1"/>
</dbReference>
<keyword evidence="8" id="KW-1185">Reference proteome</keyword>
<keyword evidence="5" id="KW-0676">Redox-active center</keyword>
<dbReference type="PANTHER" id="PTHR45663:SF22">
    <property type="entry name" value="THIOREDOXIN X, CHLOROPLASTIC"/>
    <property type="match status" value="1"/>
</dbReference>
<gene>
    <name evidence="7" type="ORF">NDN08_008079</name>
</gene>
<dbReference type="PANTHER" id="PTHR45663">
    <property type="entry name" value="GEO12009P1"/>
    <property type="match status" value="1"/>
</dbReference>